<evidence type="ECO:0000313" key="1">
    <source>
        <dbReference type="EMBL" id="MBY6140119.1"/>
    </source>
</evidence>
<dbReference type="Proteomes" id="UP000766629">
    <property type="component" value="Unassembled WGS sequence"/>
</dbReference>
<proteinExistence type="predicted"/>
<name>A0ABS7NFY0_9RHOB</name>
<dbReference type="RefSeq" id="WP_222508460.1">
    <property type="nucleotide sequence ID" value="NZ_JAHVJA010000004.1"/>
</dbReference>
<evidence type="ECO:0000313" key="2">
    <source>
        <dbReference type="Proteomes" id="UP000766629"/>
    </source>
</evidence>
<accession>A0ABS7NFY0</accession>
<keyword evidence="2" id="KW-1185">Reference proteome</keyword>
<sequence length="81" mass="8490">MEINFLLAQPAQRVTCTETAKSQVQLPGGDGQNFALLRYAAVAKIRGLAGLASPNLAGLGVSSGTFDRSVPSWLARWGTAD</sequence>
<organism evidence="1 2">
    <name type="scientific">Leisingera daeponensis</name>
    <dbReference type="NCBI Taxonomy" id="405746"/>
    <lineage>
        <taxon>Bacteria</taxon>
        <taxon>Pseudomonadati</taxon>
        <taxon>Pseudomonadota</taxon>
        <taxon>Alphaproteobacteria</taxon>
        <taxon>Rhodobacterales</taxon>
        <taxon>Roseobacteraceae</taxon>
        <taxon>Leisingera</taxon>
    </lineage>
</organism>
<reference evidence="1 2" key="1">
    <citation type="submission" date="2021-06" db="EMBL/GenBank/DDBJ databases">
        <title>50 bacteria genomes isolated from Dapeng, Shenzhen, China.</title>
        <authorList>
            <person name="Zheng W."/>
            <person name="Yu S."/>
            <person name="Huang Y."/>
        </authorList>
    </citation>
    <scope>NUCLEOTIDE SEQUENCE [LARGE SCALE GENOMIC DNA]</scope>
    <source>
        <strain evidence="1 2">DP1N14-2</strain>
    </source>
</reference>
<comment type="caution">
    <text evidence="1">The sequence shown here is derived from an EMBL/GenBank/DDBJ whole genome shotgun (WGS) entry which is preliminary data.</text>
</comment>
<dbReference type="EMBL" id="JAHVJA010000004">
    <property type="protein sequence ID" value="MBY6140119.1"/>
    <property type="molecule type" value="Genomic_DNA"/>
</dbReference>
<gene>
    <name evidence="1" type="ORF">KUV26_11780</name>
</gene>
<protein>
    <submittedName>
        <fullName evidence="1">Uncharacterized protein</fullName>
    </submittedName>
</protein>